<dbReference type="InterPro" id="IPR008965">
    <property type="entry name" value="CBM2/CBM3_carb-bd_dom_sf"/>
</dbReference>
<keyword evidence="1" id="KW-0472">Membrane</keyword>
<dbReference type="GO" id="GO:0030246">
    <property type="term" value="F:carbohydrate binding"/>
    <property type="evidence" value="ECO:0007669"/>
    <property type="project" value="InterPro"/>
</dbReference>
<evidence type="ECO:0000256" key="1">
    <source>
        <dbReference type="SAM" id="Phobius"/>
    </source>
</evidence>
<dbReference type="Proteomes" id="UP000184386">
    <property type="component" value="Unassembled WGS sequence"/>
</dbReference>
<dbReference type="OrthoDB" id="2020989at2"/>
<dbReference type="AlphaFoldDB" id="A0A1M6R6G7"/>
<keyword evidence="4" id="KW-1185">Reference proteome</keyword>
<dbReference type="EMBL" id="FRAC01000010">
    <property type="protein sequence ID" value="SHK28052.1"/>
    <property type="molecule type" value="Genomic_DNA"/>
</dbReference>
<sequence length="443" mass="48328">MPQTDSFTYFLLVAVSRTSQPDNLGYSTDECMKNKYRFTLKLLLLIAFLFLPGKICQAASANIDITSENKTVEKGDTVIVSIYLTSEDLIGDFEGYLSYNADVLEFENSGEVAAGGEGLVKITDTGVPQGDKQRKYALKFHALNYGKTALSLTDETSVYSFDTGDNMSVSLNQLKIEVVSDKSASDNAYLKELKLNPGTLSREFAKKTASYSVTVGSDVSQLVISALPEDAKATVSITGNKDFKTGHNTVEISVEAQSGKTKTYTLDVLKEEAGEVPGNETTGQDEGENLDKTAIGKLQLKKEAENNYLTGGFYLQLLTPGEDVTVPEGYEKTSLVVDGTSITVYTNTSDLDSDFLLLYGENKSGLKGFYQLDRRENTIQRFNPVSVKEGEKLVIPKNARNIEHYQNQIVILGIAAAVLTGICSALAIGIIRMVLKNKNSEDE</sequence>
<organism evidence="3 4">
    <name type="scientific">Anaerocolumna jejuensis DSM 15929</name>
    <dbReference type="NCBI Taxonomy" id="1121322"/>
    <lineage>
        <taxon>Bacteria</taxon>
        <taxon>Bacillati</taxon>
        <taxon>Bacillota</taxon>
        <taxon>Clostridia</taxon>
        <taxon>Lachnospirales</taxon>
        <taxon>Lachnospiraceae</taxon>
        <taxon>Anaerocolumna</taxon>
    </lineage>
</organism>
<dbReference type="STRING" id="1121322.SAMN02745136_02166"/>
<dbReference type="InterPro" id="IPR025883">
    <property type="entry name" value="Cadherin-like_domain"/>
</dbReference>
<dbReference type="Pfam" id="PF12733">
    <property type="entry name" value="Cadherin-like"/>
    <property type="match status" value="1"/>
</dbReference>
<keyword evidence="1" id="KW-0812">Transmembrane</keyword>
<feature type="transmembrane region" description="Helical" evidence="1">
    <location>
        <begin position="409"/>
        <end position="435"/>
    </location>
</feature>
<feature type="domain" description="Cadherin-like beta-sandwich-like" evidence="2">
    <location>
        <begin position="191"/>
        <end position="269"/>
    </location>
</feature>
<evidence type="ECO:0000259" key="2">
    <source>
        <dbReference type="Pfam" id="PF12733"/>
    </source>
</evidence>
<evidence type="ECO:0000313" key="4">
    <source>
        <dbReference type="Proteomes" id="UP000184386"/>
    </source>
</evidence>
<protein>
    <submittedName>
        <fullName evidence="3">Cadherin-like beta sandwich domain-containing protein</fullName>
    </submittedName>
</protein>
<dbReference type="SUPFAM" id="SSF49384">
    <property type="entry name" value="Carbohydrate-binding domain"/>
    <property type="match status" value="1"/>
</dbReference>
<accession>A0A1M6R6G7</accession>
<reference evidence="3 4" key="1">
    <citation type="submission" date="2016-11" db="EMBL/GenBank/DDBJ databases">
        <authorList>
            <person name="Jaros S."/>
            <person name="Januszkiewicz K."/>
            <person name="Wedrychowicz H."/>
        </authorList>
    </citation>
    <scope>NUCLEOTIDE SEQUENCE [LARGE SCALE GENOMIC DNA]</scope>
    <source>
        <strain evidence="3 4">DSM 15929</strain>
    </source>
</reference>
<proteinExistence type="predicted"/>
<evidence type="ECO:0000313" key="3">
    <source>
        <dbReference type="EMBL" id="SHK28052.1"/>
    </source>
</evidence>
<gene>
    <name evidence="3" type="ORF">SAMN02745136_02166</name>
</gene>
<keyword evidence="1" id="KW-1133">Transmembrane helix</keyword>
<name>A0A1M6R6G7_9FIRM</name>